<dbReference type="EMBL" id="HBEG01004005">
    <property type="protein sequence ID" value="CAD8346636.1"/>
    <property type="molecule type" value="Transcribed_RNA"/>
</dbReference>
<sequence length="424" mass="45839">MAAAAADTGPSVASGPQHESAMASVLAALLPRFEALERSFERLAARLPEDLEARLVAAVRGALSPAGGDRKLEEAHHSGGGAAAAPGVASTNAGTLARAGAEVGVLARTGPFSYCVNRGKPSFDAAFRALADANPGYEGGALFTYFDTYGGKQLPELGWWPRQVQLIDRNVTNDFDNKRTFAQQLQSAGCEQAFAQTHFTVQEALRASEGCLDALFFVKSPHGTAGRDMHVATREELQRRPVQDGYVLQRAVQDLTLIDGRKFVVRFFALIHDGVVLAHRRAVAIVHGPFYERDSTDYDVQICHDTAKAGSEVRCCALDSLPDGAAWHCAIAQRLMEIMPALQPLCDRSSADRYAVLGLDALIDDRGEARLIETNMYPNLWDFNEDINVRVKQAMLRDVLARVLLGQSPAELQPVDIAASTPQA</sequence>
<reference evidence="2" key="1">
    <citation type="submission" date="2021-01" db="EMBL/GenBank/DDBJ databases">
        <authorList>
            <person name="Corre E."/>
            <person name="Pelletier E."/>
            <person name="Niang G."/>
            <person name="Scheremetjew M."/>
            <person name="Finn R."/>
            <person name="Kale V."/>
            <person name="Holt S."/>
            <person name="Cochrane G."/>
            <person name="Meng A."/>
            <person name="Brown T."/>
            <person name="Cohen L."/>
        </authorList>
    </citation>
    <scope>NUCLEOTIDE SEQUENCE</scope>
    <source>
        <strain evidence="2">Pbaha01</strain>
    </source>
</reference>
<dbReference type="Gene3D" id="3.30.470.20">
    <property type="entry name" value="ATP-grasp fold, B domain"/>
    <property type="match status" value="1"/>
</dbReference>
<feature type="compositionally biased region" description="Basic and acidic residues" evidence="1">
    <location>
        <begin position="68"/>
        <end position="77"/>
    </location>
</feature>
<proteinExistence type="predicted"/>
<dbReference type="SUPFAM" id="SSF56059">
    <property type="entry name" value="Glutathione synthetase ATP-binding domain-like"/>
    <property type="match status" value="1"/>
</dbReference>
<evidence type="ECO:0008006" key="3">
    <source>
        <dbReference type="Google" id="ProtNLM"/>
    </source>
</evidence>
<evidence type="ECO:0000256" key="1">
    <source>
        <dbReference type="SAM" id="MobiDB-lite"/>
    </source>
</evidence>
<accession>A0A7S0F9G5</accession>
<organism evidence="2">
    <name type="scientific">Pyrodinium bahamense</name>
    <dbReference type="NCBI Taxonomy" id="73915"/>
    <lineage>
        <taxon>Eukaryota</taxon>
        <taxon>Sar</taxon>
        <taxon>Alveolata</taxon>
        <taxon>Dinophyceae</taxon>
        <taxon>Gonyaulacales</taxon>
        <taxon>Pyrocystaceae</taxon>
        <taxon>Pyrodinium</taxon>
    </lineage>
</organism>
<feature type="region of interest" description="Disordered" evidence="1">
    <location>
        <begin position="67"/>
        <end position="86"/>
    </location>
</feature>
<gene>
    <name evidence="2" type="ORF">PBAH0796_LOCUS2374</name>
</gene>
<evidence type="ECO:0000313" key="2">
    <source>
        <dbReference type="EMBL" id="CAD8346636.1"/>
    </source>
</evidence>
<dbReference type="AlphaFoldDB" id="A0A7S0F9G5"/>
<protein>
    <recommendedName>
        <fullName evidence="3">Tubulin--tyrosine ligase-like protein 9</fullName>
    </recommendedName>
</protein>
<name>A0A7S0F9G5_9DINO</name>